<dbReference type="SUPFAM" id="SSF56954">
    <property type="entry name" value="Outer membrane efflux proteins (OEP)"/>
    <property type="match status" value="1"/>
</dbReference>
<sequence>MAAPMMARSALAAAAALLLAGCASTDPEAAFRVSADEARERTGVEARLLRSDDDRRALAREIDALLREPLGLDAAVRIAVLNHPGLQASYWDAGIAQADLAQAARLRNPSFGFSRMDGGGSREIERGVSLDLAGLLTMPLRQRMAERRHQETTLQVAAAIERHAIATRRAWIEAVAAGQALEYARQVAAAADASSELMERMTLAGNASALDLARESAFHAEAGAAVLRAGRARDAAREHLTRQLGLWGVHAGYALPERLPELPARPVELAGIERLALERRLDVRAARAVAAGTAADLGLTRATRMVNVLDLGYASKSETGEARSEGYEISLELPLFDWGGARVARAQSVYMQALGRVAETAVNARSEARAAYLGYRASHDVARHYRDQVIPLRQKIAGETLLRYNGMLASPFELLADAREQAAAVHATIDALKDFWLAEADLEAALGGRLPVPASAPAVKHGHAHDHKEAQ</sequence>
<dbReference type="RefSeq" id="WP_071363188.1">
    <property type="nucleotide sequence ID" value="NZ_DALZDZ010000010.1"/>
</dbReference>
<dbReference type="AlphaFoldDB" id="A0A1S2N4G5"/>
<accession>A0A1S2N4G5</accession>
<reference evidence="2 3" key="1">
    <citation type="submission" date="2014-10" db="EMBL/GenBank/DDBJ databases">
        <authorList>
            <person name="Seo M.-J."/>
            <person name="Seok Y.J."/>
            <person name="Cha I.-T."/>
        </authorList>
    </citation>
    <scope>NUCLEOTIDE SEQUENCE [LARGE SCALE GENOMIC DNA]</scope>
    <source>
        <strain evidence="2 3">NEU</strain>
    </source>
</reference>
<feature type="signal peptide" evidence="1">
    <location>
        <begin position="1"/>
        <end position="25"/>
    </location>
</feature>
<dbReference type="PANTHER" id="PTHR30203">
    <property type="entry name" value="OUTER MEMBRANE CATION EFFLUX PROTEIN"/>
    <property type="match status" value="1"/>
</dbReference>
<comment type="caution">
    <text evidence="2">The sequence shown here is derived from an EMBL/GenBank/DDBJ whole genome shotgun (WGS) entry which is preliminary data.</text>
</comment>
<dbReference type="EMBL" id="JRYB01000001">
    <property type="protein sequence ID" value="OIJ39969.1"/>
    <property type="molecule type" value="Genomic_DNA"/>
</dbReference>
<dbReference type="Gene3D" id="1.20.1600.10">
    <property type="entry name" value="Outer membrane efflux proteins (OEP)"/>
    <property type="match status" value="1"/>
</dbReference>
<evidence type="ECO:0000256" key="1">
    <source>
        <dbReference type="SAM" id="SignalP"/>
    </source>
</evidence>
<dbReference type="PANTHER" id="PTHR30203:SF24">
    <property type="entry name" value="BLR4935 PROTEIN"/>
    <property type="match status" value="1"/>
</dbReference>
<evidence type="ECO:0000313" key="2">
    <source>
        <dbReference type="EMBL" id="OIJ39969.1"/>
    </source>
</evidence>
<name>A0A1S2N4G5_9BURK</name>
<proteinExistence type="predicted"/>
<dbReference type="GO" id="GO:0015562">
    <property type="term" value="F:efflux transmembrane transporter activity"/>
    <property type="evidence" value="ECO:0007669"/>
    <property type="project" value="InterPro"/>
</dbReference>
<evidence type="ECO:0000313" key="3">
    <source>
        <dbReference type="Proteomes" id="UP000180246"/>
    </source>
</evidence>
<protein>
    <submittedName>
        <fullName evidence="2">Outer membrane efflux family protein</fullName>
    </submittedName>
</protein>
<dbReference type="Proteomes" id="UP000180246">
    <property type="component" value="Unassembled WGS sequence"/>
</dbReference>
<dbReference type="InterPro" id="IPR010131">
    <property type="entry name" value="MdtP/NodT-like"/>
</dbReference>
<gene>
    <name evidence="2" type="ORF">LO55_4554</name>
</gene>
<organism evidence="2 3">
    <name type="scientific">Massilia timonae</name>
    <dbReference type="NCBI Taxonomy" id="47229"/>
    <lineage>
        <taxon>Bacteria</taxon>
        <taxon>Pseudomonadati</taxon>
        <taxon>Pseudomonadota</taxon>
        <taxon>Betaproteobacteria</taxon>
        <taxon>Burkholderiales</taxon>
        <taxon>Oxalobacteraceae</taxon>
        <taxon>Telluria group</taxon>
        <taxon>Massilia</taxon>
    </lineage>
</organism>
<keyword evidence="1" id="KW-0732">Signal</keyword>
<feature type="chain" id="PRO_5010273266" evidence="1">
    <location>
        <begin position="26"/>
        <end position="471"/>
    </location>
</feature>